<protein>
    <submittedName>
        <fullName evidence="3">Efflux pump periplasmic linker BepF</fullName>
    </submittedName>
</protein>
<evidence type="ECO:0000313" key="3">
    <source>
        <dbReference type="EMBL" id="ASJ75638.1"/>
    </source>
</evidence>
<dbReference type="PANTHER" id="PTHR30469:SF29">
    <property type="entry name" value="BLR2860 PROTEIN"/>
    <property type="match status" value="1"/>
</dbReference>
<dbReference type="PANTHER" id="PTHR30469">
    <property type="entry name" value="MULTIDRUG RESISTANCE PROTEIN MDTA"/>
    <property type="match status" value="1"/>
</dbReference>
<dbReference type="KEGG" id="gai:IMCC3135_27925"/>
<dbReference type="AlphaFoldDB" id="A0A2Z2P0J8"/>
<name>A0A2Z2P0J8_9GAMM</name>
<sequence length="387" mass="40563">MNKSWLAAGAVVIVLSLWMASGLLKPDDSGIAENDKTDPLMTVEVQLVELARMAREISLQGQLEPVQYLQLKAETHGKVENLPISKGVRVNAGDIIVQLDQGNRQNMLTEASARVKSARSEQEAAASLRRQRLQSKVQSEQSEAALESALAQLRSIELDISYTAIKAPFAAVLNALPVDKGALVERGDVVAELVDDSAFDVTARASQNVLAKLTVGQSVSIRLITGEILPGTLTFISSVADAQTRTFLVEARVSNTNGATAAGISASLTIPIEQVEAAFISPSALSLGLDGELGVKAVDEDNRVLFLPIKLVSTDIDGAWVSGIPAGTRIITLGQGFVSVDEQVNPQEVAGASAAASEDARAASSADAPTDEAVDTDKAQPASDGNS</sequence>
<dbReference type="Gene3D" id="2.40.50.100">
    <property type="match status" value="1"/>
</dbReference>
<reference evidence="3 4" key="1">
    <citation type="submission" date="2016-12" db="EMBL/GenBank/DDBJ databases">
        <authorList>
            <person name="Song W.-J."/>
            <person name="Kurnit D.M."/>
        </authorList>
    </citation>
    <scope>NUCLEOTIDE SEQUENCE [LARGE SCALE GENOMIC DNA]</scope>
    <source>
        <strain evidence="3 4">IMCC3135</strain>
    </source>
</reference>
<dbReference type="NCBIfam" id="TIGR01730">
    <property type="entry name" value="RND_mfp"/>
    <property type="match status" value="1"/>
</dbReference>
<dbReference type="EMBL" id="CP018632">
    <property type="protein sequence ID" value="ASJ75638.1"/>
    <property type="molecule type" value="Genomic_DNA"/>
</dbReference>
<feature type="region of interest" description="Disordered" evidence="2">
    <location>
        <begin position="348"/>
        <end position="387"/>
    </location>
</feature>
<evidence type="ECO:0000313" key="4">
    <source>
        <dbReference type="Proteomes" id="UP000250079"/>
    </source>
</evidence>
<dbReference type="SUPFAM" id="SSF111369">
    <property type="entry name" value="HlyD-like secretion proteins"/>
    <property type="match status" value="1"/>
</dbReference>
<accession>A0A2Z2P0J8</accession>
<dbReference type="Gene3D" id="2.40.30.170">
    <property type="match status" value="1"/>
</dbReference>
<dbReference type="GO" id="GO:1990281">
    <property type="term" value="C:efflux pump complex"/>
    <property type="evidence" value="ECO:0007669"/>
    <property type="project" value="TreeGrafter"/>
</dbReference>
<evidence type="ECO:0000256" key="2">
    <source>
        <dbReference type="SAM" id="MobiDB-lite"/>
    </source>
</evidence>
<feature type="compositionally biased region" description="Low complexity" evidence="2">
    <location>
        <begin position="350"/>
        <end position="368"/>
    </location>
</feature>
<gene>
    <name evidence="3" type="primary">bepF_1</name>
    <name evidence="3" type="ORF">IMCC3135_27925</name>
</gene>
<organism evidence="3 4">
    <name type="scientific">Granulosicoccus antarcticus IMCC3135</name>
    <dbReference type="NCBI Taxonomy" id="1192854"/>
    <lineage>
        <taxon>Bacteria</taxon>
        <taxon>Pseudomonadati</taxon>
        <taxon>Pseudomonadota</taxon>
        <taxon>Gammaproteobacteria</taxon>
        <taxon>Chromatiales</taxon>
        <taxon>Granulosicoccaceae</taxon>
        <taxon>Granulosicoccus</taxon>
    </lineage>
</organism>
<dbReference type="RefSeq" id="WP_088920532.1">
    <property type="nucleotide sequence ID" value="NZ_CP018632.1"/>
</dbReference>
<evidence type="ECO:0000256" key="1">
    <source>
        <dbReference type="ARBA" id="ARBA00009477"/>
    </source>
</evidence>
<dbReference type="InterPro" id="IPR006143">
    <property type="entry name" value="RND_pump_MFP"/>
</dbReference>
<dbReference type="GO" id="GO:0015562">
    <property type="term" value="F:efflux transmembrane transporter activity"/>
    <property type="evidence" value="ECO:0007669"/>
    <property type="project" value="TreeGrafter"/>
</dbReference>
<proteinExistence type="inferred from homology"/>
<dbReference type="Gene3D" id="1.10.287.470">
    <property type="entry name" value="Helix hairpin bin"/>
    <property type="match status" value="1"/>
</dbReference>
<dbReference type="OrthoDB" id="9806939at2"/>
<comment type="similarity">
    <text evidence="1">Belongs to the membrane fusion protein (MFP) (TC 8.A.1) family.</text>
</comment>
<keyword evidence="4" id="KW-1185">Reference proteome</keyword>
<dbReference type="Proteomes" id="UP000250079">
    <property type="component" value="Chromosome"/>
</dbReference>